<evidence type="ECO:0000313" key="11">
    <source>
        <dbReference type="EMBL" id="CAB4710560.1"/>
    </source>
</evidence>
<dbReference type="InterPro" id="IPR005248">
    <property type="entry name" value="NadD/NMNAT"/>
</dbReference>
<evidence type="ECO:0000313" key="12">
    <source>
        <dbReference type="EMBL" id="CAB4842627.1"/>
    </source>
</evidence>
<dbReference type="EMBL" id="CAEZXW010000018">
    <property type="protein sequence ID" value="CAB4698023.1"/>
    <property type="molecule type" value="Genomic_DNA"/>
</dbReference>
<dbReference type="GO" id="GO:0070566">
    <property type="term" value="F:adenylyltransferase activity"/>
    <property type="evidence" value="ECO:0007669"/>
    <property type="project" value="UniProtKB-ARBA"/>
</dbReference>
<evidence type="ECO:0000313" key="9">
    <source>
        <dbReference type="EMBL" id="CAB4672935.1"/>
    </source>
</evidence>
<accession>A0A6J7BAZ6</accession>
<dbReference type="Pfam" id="PF01467">
    <property type="entry name" value="CTP_transf_like"/>
    <property type="match status" value="1"/>
</dbReference>
<dbReference type="PANTHER" id="PTHR39321">
    <property type="entry name" value="NICOTINATE-NUCLEOTIDE ADENYLYLTRANSFERASE-RELATED"/>
    <property type="match status" value="1"/>
</dbReference>
<evidence type="ECO:0000256" key="5">
    <source>
        <dbReference type="ARBA" id="ARBA00022741"/>
    </source>
</evidence>
<dbReference type="AlphaFoldDB" id="A0A6J7BAZ6"/>
<dbReference type="InterPro" id="IPR014729">
    <property type="entry name" value="Rossmann-like_a/b/a_fold"/>
</dbReference>
<keyword evidence="6" id="KW-0067">ATP-binding</keyword>
<proteinExistence type="inferred from homology"/>
<keyword evidence="5" id="KW-0547">Nucleotide-binding</keyword>
<dbReference type="EMBL" id="CAEZXB010000007">
    <property type="protein sequence ID" value="CAB4672935.1"/>
    <property type="molecule type" value="Genomic_DNA"/>
</dbReference>
<dbReference type="CDD" id="cd02165">
    <property type="entry name" value="NMNAT"/>
    <property type="match status" value="1"/>
</dbReference>
<evidence type="ECO:0000259" key="8">
    <source>
        <dbReference type="Pfam" id="PF01467"/>
    </source>
</evidence>
<dbReference type="GO" id="GO:0009435">
    <property type="term" value="P:NAD+ biosynthetic process"/>
    <property type="evidence" value="ECO:0007669"/>
    <property type="project" value="UniProtKB-UniPathway"/>
</dbReference>
<organism evidence="12">
    <name type="scientific">freshwater metagenome</name>
    <dbReference type="NCBI Taxonomy" id="449393"/>
    <lineage>
        <taxon>unclassified sequences</taxon>
        <taxon>metagenomes</taxon>
        <taxon>ecological metagenomes</taxon>
    </lineage>
</organism>
<evidence type="ECO:0000256" key="2">
    <source>
        <dbReference type="ARBA" id="ARBA00022642"/>
    </source>
</evidence>
<dbReference type="Gene3D" id="3.40.50.620">
    <property type="entry name" value="HUPs"/>
    <property type="match status" value="1"/>
</dbReference>
<evidence type="ECO:0000256" key="3">
    <source>
        <dbReference type="ARBA" id="ARBA00022679"/>
    </source>
</evidence>
<evidence type="ECO:0000256" key="1">
    <source>
        <dbReference type="ARBA" id="ARBA00004790"/>
    </source>
</evidence>
<dbReference type="GO" id="GO:0005524">
    <property type="term" value="F:ATP binding"/>
    <property type="evidence" value="ECO:0007669"/>
    <property type="project" value="UniProtKB-KW"/>
</dbReference>
<evidence type="ECO:0000256" key="6">
    <source>
        <dbReference type="ARBA" id="ARBA00022840"/>
    </source>
</evidence>
<protein>
    <submittedName>
        <fullName evidence="12">Unannotated protein</fullName>
    </submittedName>
</protein>
<sequence>MSAENALVTRHVALFGGTFDPVHHTHRAIIDAVLDTDLVDLVLVLPAGDPWQKSEVIASAKDRLEMCRLALGAHADVEISDIEIQRDGPTYTIDTVHELLREHPEWKISLVLGADSVANFHTWHRADQLSELVEILAVARPGHELHPGAPLVHPLRINRVDMPESSLSATEIRAELNAGRVPPGLNPAVLHYIHQHSLYVGD</sequence>
<keyword evidence="3" id="KW-0808">Transferase</keyword>
<dbReference type="UniPathway" id="UPA00253"/>
<reference evidence="12" key="1">
    <citation type="submission" date="2020-05" db="EMBL/GenBank/DDBJ databases">
        <authorList>
            <person name="Chiriac C."/>
            <person name="Salcher M."/>
            <person name="Ghai R."/>
            <person name="Kavagutti S V."/>
        </authorList>
    </citation>
    <scope>NUCLEOTIDE SEQUENCE</scope>
</reference>
<evidence type="ECO:0000313" key="10">
    <source>
        <dbReference type="EMBL" id="CAB4698023.1"/>
    </source>
</evidence>
<dbReference type="SUPFAM" id="SSF52374">
    <property type="entry name" value="Nucleotidylyl transferase"/>
    <property type="match status" value="1"/>
</dbReference>
<evidence type="ECO:0000256" key="7">
    <source>
        <dbReference type="ARBA" id="ARBA00023027"/>
    </source>
</evidence>
<dbReference type="EMBL" id="CAFBAA010000013">
    <property type="protein sequence ID" value="CAB4842627.1"/>
    <property type="molecule type" value="Genomic_DNA"/>
</dbReference>
<keyword evidence="4" id="KW-0548">Nucleotidyltransferase</keyword>
<dbReference type="HAMAP" id="MF_00244">
    <property type="entry name" value="NaMN_adenylyltr"/>
    <property type="match status" value="1"/>
</dbReference>
<feature type="domain" description="Cytidyltransferase-like" evidence="8">
    <location>
        <begin position="14"/>
        <end position="174"/>
    </location>
</feature>
<keyword evidence="7" id="KW-0520">NAD</keyword>
<dbReference type="PANTHER" id="PTHR39321:SF3">
    <property type="entry name" value="PHOSPHOPANTETHEINE ADENYLYLTRANSFERASE"/>
    <property type="match status" value="1"/>
</dbReference>
<gene>
    <name evidence="9" type="ORF">UFOPK2342_00563</name>
    <name evidence="11" type="ORF">UFOPK2423_01704</name>
    <name evidence="10" type="ORF">UFOPK2593_00465</name>
    <name evidence="12" type="ORF">UFOPK3266_00678</name>
</gene>
<dbReference type="InterPro" id="IPR004821">
    <property type="entry name" value="Cyt_trans-like"/>
</dbReference>
<dbReference type="EMBL" id="CAEZXN010000073">
    <property type="protein sequence ID" value="CAB4710560.1"/>
    <property type="molecule type" value="Genomic_DNA"/>
</dbReference>
<keyword evidence="2" id="KW-0662">Pyridine nucleotide biosynthesis</keyword>
<evidence type="ECO:0000256" key="4">
    <source>
        <dbReference type="ARBA" id="ARBA00022695"/>
    </source>
</evidence>
<comment type="pathway">
    <text evidence="1">Cofactor biosynthesis; NAD(+) biosynthesis.</text>
</comment>
<name>A0A6J7BAZ6_9ZZZZ</name>
<dbReference type="NCBIfam" id="TIGR00482">
    <property type="entry name" value="nicotinate (nicotinamide) nucleotide adenylyltransferase"/>
    <property type="match status" value="1"/>
</dbReference>